<dbReference type="GO" id="GO:0003723">
    <property type="term" value="F:RNA binding"/>
    <property type="evidence" value="ECO:0007669"/>
    <property type="project" value="UniProtKB-UniRule"/>
</dbReference>
<dbReference type="HAMAP" id="MF_00052_B">
    <property type="entry name" value="RNase_HII_B"/>
    <property type="match status" value="1"/>
</dbReference>
<evidence type="ECO:0000256" key="8">
    <source>
        <dbReference type="ARBA" id="ARBA00019179"/>
    </source>
</evidence>
<evidence type="ECO:0000256" key="20">
    <source>
        <dbReference type="HAMAP-Rule" id="MF_00052"/>
    </source>
</evidence>
<evidence type="ECO:0000256" key="22">
    <source>
        <dbReference type="RuleBase" id="RU003515"/>
    </source>
</evidence>
<keyword evidence="10" id="KW-0489">Methyltransferase</keyword>
<dbReference type="InterPro" id="IPR001497">
    <property type="entry name" value="MethylDNA_cys_MeTrfase_AS"/>
</dbReference>
<evidence type="ECO:0000313" key="25">
    <source>
        <dbReference type="Proteomes" id="UP000178787"/>
    </source>
</evidence>
<feature type="domain" description="RNase H type-2" evidence="23">
    <location>
        <begin position="16"/>
        <end position="210"/>
    </location>
</feature>
<sequence length="287" mass="32938">MPFSNLEKRVFKEGYQVVAGIDEVGRGSLAGPVAAAVVSITRPTRSLLTTKIKDSKQLTEKQREEIFERVKSNPDFLWKVSFVWPKIIDKINIWQATLLTWQRCLKKLNSQPDFLFLDGKLGLPNLKITQKPIIKGDQKIFLLSLASIMAKVSRDNLMKKLDQKYPEYVFSQHKGYGTKLHLEKLKKIGPSEIHRRSFRPVFENLPFKEKVYYVVSQIPKGQAMTYQAVAQKIGQPLSYRAVGNALNKNINPKIPCHRVIRSDGKLGGYNRGSKIKEKLLRKERFKI</sequence>
<dbReference type="GO" id="GO:0004523">
    <property type="term" value="F:RNA-DNA hybrid ribonuclease activity"/>
    <property type="evidence" value="ECO:0007669"/>
    <property type="project" value="UniProtKB-UniRule"/>
</dbReference>
<evidence type="ECO:0000256" key="5">
    <source>
        <dbReference type="ARBA" id="ARBA00004496"/>
    </source>
</evidence>
<dbReference type="NCBIfam" id="NF000595">
    <property type="entry name" value="PRK00015.1-3"/>
    <property type="match status" value="1"/>
</dbReference>
<evidence type="ECO:0000256" key="12">
    <source>
        <dbReference type="ARBA" id="ARBA00022722"/>
    </source>
</evidence>
<reference evidence="24 25" key="1">
    <citation type="journal article" date="2016" name="Nat. Commun.">
        <title>Thousands of microbial genomes shed light on interconnected biogeochemical processes in an aquifer system.</title>
        <authorList>
            <person name="Anantharaman K."/>
            <person name="Brown C.T."/>
            <person name="Hug L.A."/>
            <person name="Sharon I."/>
            <person name="Castelle C.J."/>
            <person name="Probst A.J."/>
            <person name="Thomas B.C."/>
            <person name="Singh A."/>
            <person name="Wilkins M.J."/>
            <person name="Karaoz U."/>
            <person name="Brodie E.L."/>
            <person name="Williams K.H."/>
            <person name="Hubbard S.S."/>
            <person name="Banfield J.F."/>
        </authorList>
    </citation>
    <scope>NUCLEOTIDE SEQUENCE [LARGE SCALE GENOMIC DNA]</scope>
</reference>
<keyword evidence="14 20" id="KW-0255">Endonuclease</keyword>
<evidence type="ECO:0000256" key="3">
    <source>
        <dbReference type="ARBA" id="ARBA00001946"/>
    </source>
</evidence>
<comment type="function">
    <text evidence="4 20 22">Endonuclease that specifically degrades the RNA of RNA-DNA hybrids.</text>
</comment>
<evidence type="ECO:0000256" key="16">
    <source>
        <dbReference type="ARBA" id="ARBA00022801"/>
    </source>
</evidence>
<keyword evidence="13 20" id="KW-0479">Metal-binding</keyword>
<evidence type="ECO:0000256" key="10">
    <source>
        <dbReference type="ARBA" id="ARBA00022603"/>
    </source>
</evidence>
<evidence type="ECO:0000256" key="7">
    <source>
        <dbReference type="ARBA" id="ARBA00012180"/>
    </source>
</evidence>
<evidence type="ECO:0000256" key="11">
    <source>
        <dbReference type="ARBA" id="ARBA00022679"/>
    </source>
</evidence>
<accession>A0A1G2FIS2</accession>
<evidence type="ECO:0000256" key="4">
    <source>
        <dbReference type="ARBA" id="ARBA00004065"/>
    </source>
</evidence>
<evidence type="ECO:0000256" key="14">
    <source>
        <dbReference type="ARBA" id="ARBA00022759"/>
    </source>
</evidence>
<keyword evidence="16 20" id="KW-0378">Hydrolase</keyword>
<proteinExistence type="inferred from homology"/>
<dbReference type="Gene3D" id="1.10.10.10">
    <property type="entry name" value="Winged helix-like DNA-binding domain superfamily/Winged helix DNA-binding domain"/>
    <property type="match status" value="1"/>
</dbReference>
<dbReference type="GO" id="GO:0043137">
    <property type="term" value="P:DNA replication, removal of RNA primer"/>
    <property type="evidence" value="ECO:0007669"/>
    <property type="project" value="TreeGrafter"/>
</dbReference>
<dbReference type="GO" id="GO:0006298">
    <property type="term" value="P:mismatch repair"/>
    <property type="evidence" value="ECO:0007669"/>
    <property type="project" value="TreeGrafter"/>
</dbReference>
<dbReference type="STRING" id="1802000.A3A94_00830"/>
<evidence type="ECO:0000256" key="21">
    <source>
        <dbReference type="PROSITE-ProRule" id="PRU01319"/>
    </source>
</evidence>
<keyword evidence="17" id="KW-0234">DNA repair</keyword>
<comment type="cofactor">
    <cofactor evidence="20 21">
        <name>Mn(2+)</name>
        <dbReference type="ChEBI" id="CHEBI:29035"/>
    </cofactor>
    <cofactor evidence="20 21">
        <name>Mg(2+)</name>
        <dbReference type="ChEBI" id="CHEBI:18420"/>
    </cofactor>
    <text evidence="20 21">Manganese or magnesium. Binds 1 divalent metal ion per monomer in the absence of substrate. May bind a second metal ion after substrate binding.</text>
</comment>
<evidence type="ECO:0000313" key="24">
    <source>
        <dbReference type="EMBL" id="OGZ37963.1"/>
    </source>
</evidence>
<dbReference type="EC" id="3.1.26.4" evidence="7 20"/>
<protein>
    <recommendedName>
        <fullName evidence="8 20">Ribonuclease HII</fullName>
        <shortName evidence="20">RNase HII</shortName>
        <ecNumber evidence="7 20">3.1.26.4</ecNumber>
    </recommendedName>
</protein>
<dbReference type="Gene3D" id="3.30.420.10">
    <property type="entry name" value="Ribonuclease H-like superfamily/Ribonuclease H"/>
    <property type="match status" value="1"/>
</dbReference>
<evidence type="ECO:0000256" key="2">
    <source>
        <dbReference type="ARBA" id="ARBA00001286"/>
    </source>
</evidence>
<evidence type="ECO:0000256" key="18">
    <source>
        <dbReference type="ARBA" id="ARBA00023211"/>
    </source>
</evidence>
<dbReference type="PANTHER" id="PTHR10954">
    <property type="entry name" value="RIBONUCLEASE H2 SUBUNIT A"/>
    <property type="match status" value="1"/>
</dbReference>
<keyword evidence="11" id="KW-0808">Transferase</keyword>
<dbReference type="CDD" id="cd07182">
    <property type="entry name" value="RNase_HII_bacteria_HII_like"/>
    <property type="match status" value="1"/>
</dbReference>
<comment type="cofactor">
    <cofactor evidence="3">
        <name>Mg(2+)</name>
        <dbReference type="ChEBI" id="CHEBI:18420"/>
    </cofactor>
</comment>
<dbReference type="CDD" id="cd06445">
    <property type="entry name" value="ATase"/>
    <property type="match status" value="1"/>
</dbReference>
<keyword evidence="18 20" id="KW-0464">Manganese</keyword>
<comment type="caution">
    <text evidence="24">The sequence shown here is derived from an EMBL/GenBank/DDBJ whole genome shotgun (WGS) entry which is preliminary data.</text>
</comment>
<dbReference type="InterPro" id="IPR014048">
    <property type="entry name" value="MethylDNA_cys_MeTrfase_DNA-bd"/>
</dbReference>
<feature type="binding site" evidence="20 21">
    <location>
        <position position="118"/>
    </location>
    <ligand>
        <name>a divalent metal cation</name>
        <dbReference type="ChEBI" id="CHEBI:60240"/>
    </ligand>
</feature>
<keyword evidence="12 20" id="KW-0540">Nuclease</keyword>
<dbReference type="Proteomes" id="UP000178787">
    <property type="component" value="Unassembled WGS sequence"/>
</dbReference>
<dbReference type="GO" id="GO:0003908">
    <property type="term" value="F:methylated-DNA-[protein]-cysteine S-methyltransferase activity"/>
    <property type="evidence" value="ECO:0007669"/>
    <property type="project" value="UniProtKB-EC"/>
</dbReference>
<keyword evidence="15" id="KW-0227">DNA damage</keyword>
<dbReference type="InterPro" id="IPR036388">
    <property type="entry name" value="WH-like_DNA-bd_sf"/>
</dbReference>
<evidence type="ECO:0000259" key="23">
    <source>
        <dbReference type="PROSITE" id="PS51975"/>
    </source>
</evidence>
<dbReference type="PROSITE" id="PS00374">
    <property type="entry name" value="MGMT"/>
    <property type="match status" value="1"/>
</dbReference>
<evidence type="ECO:0000256" key="19">
    <source>
        <dbReference type="ARBA" id="ARBA00049348"/>
    </source>
</evidence>
<dbReference type="SUPFAM" id="SSF53098">
    <property type="entry name" value="Ribonuclease H-like"/>
    <property type="match status" value="1"/>
</dbReference>
<dbReference type="AlphaFoldDB" id="A0A1G2FIS2"/>
<dbReference type="InterPro" id="IPR012337">
    <property type="entry name" value="RNaseH-like_sf"/>
</dbReference>
<gene>
    <name evidence="20" type="primary">rnhB</name>
    <name evidence="24" type="ORF">A3A94_00830</name>
</gene>
<dbReference type="InterPro" id="IPR024567">
    <property type="entry name" value="RNase_HII/HIII_dom"/>
</dbReference>
<dbReference type="EMBL" id="MHNE01000029">
    <property type="protein sequence ID" value="OGZ37963.1"/>
    <property type="molecule type" value="Genomic_DNA"/>
</dbReference>
<dbReference type="GO" id="GO:0032299">
    <property type="term" value="C:ribonuclease H2 complex"/>
    <property type="evidence" value="ECO:0007669"/>
    <property type="project" value="TreeGrafter"/>
</dbReference>
<dbReference type="GO" id="GO:0030145">
    <property type="term" value="F:manganese ion binding"/>
    <property type="evidence" value="ECO:0007669"/>
    <property type="project" value="UniProtKB-UniRule"/>
</dbReference>
<comment type="catalytic activity">
    <reaction evidence="1 20 21 22">
        <text>Endonucleolytic cleavage to 5'-phosphomonoester.</text>
        <dbReference type="EC" id="3.1.26.4"/>
    </reaction>
</comment>
<organism evidence="24 25">
    <name type="scientific">Candidatus Portnoybacteria bacterium RIFCSPLOWO2_01_FULL_43_11</name>
    <dbReference type="NCBI Taxonomy" id="1802000"/>
    <lineage>
        <taxon>Bacteria</taxon>
        <taxon>Candidatus Portnoyibacteriota</taxon>
    </lineage>
</organism>
<dbReference type="Pfam" id="PF01035">
    <property type="entry name" value="DNA_binding_1"/>
    <property type="match status" value="1"/>
</dbReference>
<evidence type="ECO:0000256" key="9">
    <source>
        <dbReference type="ARBA" id="ARBA00022490"/>
    </source>
</evidence>
<comment type="catalytic activity">
    <reaction evidence="2">
        <text>a 4-O-methyl-thymidine in DNA + L-cysteinyl-[protein] = a thymidine in DNA + S-methyl-L-cysteinyl-[protein]</text>
        <dbReference type="Rhea" id="RHEA:53428"/>
        <dbReference type="Rhea" id="RHEA-COMP:10131"/>
        <dbReference type="Rhea" id="RHEA-COMP:10132"/>
        <dbReference type="Rhea" id="RHEA-COMP:13555"/>
        <dbReference type="Rhea" id="RHEA-COMP:13556"/>
        <dbReference type="ChEBI" id="CHEBI:29950"/>
        <dbReference type="ChEBI" id="CHEBI:82612"/>
        <dbReference type="ChEBI" id="CHEBI:137386"/>
        <dbReference type="ChEBI" id="CHEBI:137387"/>
        <dbReference type="EC" id="2.1.1.63"/>
    </reaction>
</comment>
<dbReference type="InterPro" id="IPR022898">
    <property type="entry name" value="RNase_HII"/>
</dbReference>
<evidence type="ECO:0000256" key="13">
    <source>
        <dbReference type="ARBA" id="ARBA00022723"/>
    </source>
</evidence>
<dbReference type="PANTHER" id="PTHR10954:SF18">
    <property type="entry name" value="RIBONUCLEASE HII"/>
    <property type="match status" value="1"/>
</dbReference>
<feature type="binding site" evidence="20 21">
    <location>
        <position position="23"/>
    </location>
    <ligand>
        <name>a divalent metal cation</name>
        <dbReference type="ChEBI" id="CHEBI:60240"/>
    </ligand>
</feature>
<dbReference type="GO" id="GO:0005737">
    <property type="term" value="C:cytoplasm"/>
    <property type="evidence" value="ECO:0007669"/>
    <property type="project" value="UniProtKB-SubCell"/>
</dbReference>
<feature type="binding site" evidence="20 21">
    <location>
        <position position="22"/>
    </location>
    <ligand>
        <name>a divalent metal cation</name>
        <dbReference type="ChEBI" id="CHEBI:60240"/>
    </ligand>
</feature>
<evidence type="ECO:0000256" key="17">
    <source>
        <dbReference type="ARBA" id="ARBA00023204"/>
    </source>
</evidence>
<comment type="subcellular location">
    <subcellularLocation>
        <location evidence="5 20">Cytoplasm</location>
    </subcellularLocation>
</comment>
<dbReference type="GO" id="GO:0032259">
    <property type="term" value="P:methylation"/>
    <property type="evidence" value="ECO:0007669"/>
    <property type="project" value="UniProtKB-KW"/>
</dbReference>
<evidence type="ECO:0000256" key="6">
    <source>
        <dbReference type="ARBA" id="ARBA00007383"/>
    </source>
</evidence>
<evidence type="ECO:0000256" key="1">
    <source>
        <dbReference type="ARBA" id="ARBA00000077"/>
    </source>
</evidence>
<dbReference type="SUPFAM" id="SSF46767">
    <property type="entry name" value="Methylated DNA-protein cysteine methyltransferase, C-terminal domain"/>
    <property type="match status" value="1"/>
</dbReference>
<name>A0A1G2FIS2_9BACT</name>
<dbReference type="InterPro" id="IPR036397">
    <property type="entry name" value="RNaseH_sf"/>
</dbReference>
<dbReference type="Pfam" id="PF01351">
    <property type="entry name" value="RNase_HII"/>
    <property type="match status" value="1"/>
</dbReference>
<dbReference type="InterPro" id="IPR001352">
    <property type="entry name" value="RNase_HII/HIII"/>
</dbReference>
<dbReference type="PROSITE" id="PS51975">
    <property type="entry name" value="RNASE_H_2"/>
    <property type="match status" value="1"/>
</dbReference>
<dbReference type="NCBIfam" id="TIGR00589">
    <property type="entry name" value="ogt"/>
    <property type="match status" value="1"/>
</dbReference>
<comment type="catalytic activity">
    <reaction evidence="19">
        <text>a 6-O-methyl-2'-deoxyguanosine in DNA + L-cysteinyl-[protein] = S-methyl-L-cysteinyl-[protein] + a 2'-deoxyguanosine in DNA</text>
        <dbReference type="Rhea" id="RHEA:24000"/>
        <dbReference type="Rhea" id="RHEA-COMP:10131"/>
        <dbReference type="Rhea" id="RHEA-COMP:10132"/>
        <dbReference type="Rhea" id="RHEA-COMP:11367"/>
        <dbReference type="Rhea" id="RHEA-COMP:11368"/>
        <dbReference type="ChEBI" id="CHEBI:29950"/>
        <dbReference type="ChEBI" id="CHEBI:82612"/>
        <dbReference type="ChEBI" id="CHEBI:85445"/>
        <dbReference type="ChEBI" id="CHEBI:85448"/>
        <dbReference type="EC" id="2.1.1.63"/>
    </reaction>
</comment>
<keyword evidence="9 20" id="KW-0963">Cytoplasm</keyword>
<comment type="similarity">
    <text evidence="6 20 22">Belongs to the RNase HII family.</text>
</comment>
<evidence type="ECO:0000256" key="15">
    <source>
        <dbReference type="ARBA" id="ARBA00022763"/>
    </source>
</evidence>
<dbReference type="InterPro" id="IPR036217">
    <property type="entry name" value="MethylDNA_cys_MeTrfase_DNAb"/>
</dbReference>